<dbReference type="EMBL" id="BGPR01005659">
    <property type="protein sequence ID" value="GBN12220.1"/>
    <property type="molecule type" value="Genomic_DNA"/>
</dbReference>
<organism evidence="1 2">
    <name type="scientific">Araneus ventricosus</name>
    <name type="common">Orbweaver spider</name>
    <name type="synonym">Epeira ventricosa</name>
    <dbReference type="NCBI Taxonomy" id="182803"/>
    <lineage>
        <taxon>Eukaryota</taxon>
        <taxon>Metazoa</taxon>
        <taxon>Ecdysozoa</taxon>
        <taxon>Arthropoda</taxon>
        <taxon>Chelicerata</taxon>
        <taxon>Arachnida</taxon>
        <taxon>Araneae</taxon>
        <taxon>Araneomorphae</taxon>
        <taxon>Entelegynae</taxon>
        <taxon>Araneoidea</taxon>
        <taxon>Araneidae</taxon>
        <taxon>Araneus</taxon>
    </lineage>
</organism>
<accession>A0A4Y2LDI0</accession>
<dbReference type="AlphaFoldDB" id="A0A4Y2LDI0"/>
<gene>
    <name evidence="1" type="ORF">AVEN_115432_1</name>
</gene>
<dbReference type="Gene3D" id="3.80.10.10">
    <property type="entry name" value="Ribonuclease Inhibitor"/>
    <property type="match status" value="1"/>
</dbReference>
<evidence type="ECO:0000313" key="2">
    <source>
        <dbReference type="Proteomes" id="UP000499080"/>
    </source>
</evidence>
<dbReference type="SUPFAM" id="SSF52047">
    <property type="entry name" value="RNI-like"/>
    <property type="match status" value="1"/>
</dbReference>
<comment type="caution">
    <text evidence="1">The sequence shown here is derived from an EMBL/GenBank/DDBJ whole genome shotgun (WGS) entry which is preliminary data.</text>
</comment>
<sequence length="389" mass="44639">MDTCPVIETAQNDCSVFQHVVIRYIECKEKRLIKSWCRYFKIFLRILTSNSQLISVVFLSLSKCFEHIDTATYAHIYRAIFDFLGSQHLLEEVEFSFCSFRLHDGVELLRKLTENSRESLTVLILREFIRYEPMDKVISSFQDSLVISPSTATQSPPSIFDLPNLTTLEIDYSSIFENMVARQSTTIQTVKYCLSEIILDYRTEIIPMEYFRGLTSSDWRFLKTLCPDLQVELNIYTYSSSRREVEFVIAPNMPITRLEYLCGASDTESESGASDMESAALLGHLLACKTNDHLVSLVFDCDLNIPDLASTFPPFLQACRKLQELQVSVAYPANGVDLLMQSWMENRPESLEKVRIIITEIEEKNEYANLMSLASELTLRGLNVTVNLY</sequence>
<dbReference type="OrthoDB" id="6409609at2759"/>
<proteinExistence type="predicted"/>
<name>A0A4Y2LDI0_ARAVE</name>
<evidence type="ECO:0000313" key="1">
    <source>
        <dbReference type="EMBL" id="GBN12220.1"/>
    </source>
</evidence>
<reference evidence="1 2" key="1">
    <citation type="journal article" date="2019" name="Sci. Rep.">
        <title>Orb-weaving spider Araneus ventricosus genome elucidates the spidroin gene catalogue.</title>
        <authorList>
            <person name="Kono N."/>
            <person name="Nakamura H."/>
            <person name="Ohtoshi R."/>
            <person name="Moran D.A.P."/>
            <person name="Shinohara A."/>
            <person name="Yoshida Y."/>
            <person name="Fujiwara M."/>
            <person name="Mori M."/>
            <person name="Tomita M."/>
            <person name="Arakawa K."/>
        </authorList>
    </citation>
    <scope>NUCLEOTIDE SEQUENCE [LARGE SCALE GENOMIC DNA]</scope>
</reference>
<evidence type="ECO:0008006" key="3">
    <source>
        <dbReference type="Google" id="ProtNLM"/>
    </source>
</evidence>
<dbReference type="InterPro" id="IPR032675">
    <property type="entry name" value="LRR_dom_sf"/>
</dbReference>
<keyword evidence="2" id="KW-1185">Reference proteome</keyword>
<protein>
    <recommendedName>
        <fullName evidence="3">F-box domain-containing protein</fullName>
    </recommendedName>
</protein>
<dbReference type="Proteomes" id="UP000499080">
    <property type="component" value="Unassembled WGS sequence"/>
</dbReference>